<proteinExistence type="predicted"/>
<dbReference type="Proteomes" id="UP001205185">
    <property type="component" value="Unassembled WGS sequence"/>
</dbReference>
<evidence type="ECO:0000313" key="3">
    <source>
        <dbReference type="Proteomes" id="UP001205185"/>
    </source>
</evidence>
<keyword evidence="1" id="KW-0472">Membrane</keyword>
<comment type="caution">
    <text evidence="2">The sequence shown here is derived from an EMBL/GenBank/DDBJ whole genome shotgun (WGS) entry which is preliminary data.</text>
</comment>
<gene>
    <name evidence="2" type="ORF">LV75_001689</name>
</gene>
<feature type="transmembrane region" description="Helical" evidence="1">
    <location>
        <begin position="197"/>
        <end position="219"/>
    </location>
</feature>
<dbReference type="EMBL" id="JAMTCO010000004">
    <property type="protein sequence ID" value="MCP2269201.1"/>
    <property type="molecule type" value="Genomic_DNA"/>
</dbReference>
<evidence type="ECO:0008006" key="4">
    <source>
        <dbReference type="Google" id="ProtNLM"/>
    </source>
</evidence>
<organism evidence="2 3">
    <name type="scientific">Actinokineospora diospyrosa</name>
    <dbReference type="NCBI Taxonomy" id="103728"/>
    <lineage>
        <taxon>Bacteria</taxon>
        <taxon>Bacillati</taxon>
        <taxon>Actinomycetota</taxon>
        <taxon>Actinomycetes</taxon>
        <taxon>Pseudonocardiales</taxon>
        <taxon>Pseudonocardiaceae</taxon>
        <taxon>Actinokineospora</taxon>
    </lineage>
</organism>
<feature type="transmembrane region" description="Helical" evidence="1">
    <location>
        <begin position="59"/>
        <end position="84"/>
    </location>
</feature>
<reference evidence="2 3" key="1">
    <citation type="submission" date="2022-06" db="EMBL/GenBank/DDBJ databases">
        <title>Genomic Encyclopedia of Archaeal and Bacterial Type Strains, Phase II (KMG-II): from individual species to whole genera.</title>
        <authorList>
            <person name="Goeker M."/>
        </authorList>
    </citation>
    <scope>NUCLEOTIDE SEQUENCE [LARGE SCALE GENOMIC DNA]</scope>
    <source>
        <strain evidence="2 3">DSM 44255</strain>
    </source>
</reference>
<protein>
    <recommendedName>
        <fullName evidence="4">DUF3592 domain-containing protein</fullName>
    </recommendedName>
</protein>
<evidence type="ECO:0000256" key="1">
    <source>
        <dbReference type="SAM" id="Phobius"/>
    </source>
</evidence>
<keyword evidence="3" id="KW-1185">Reference proteome</keyword>
<keyword evidence="1" id="KW-0812">Transmembrane</keyword>
<sequence length="235" mass="24815">MGWGWFRGWALGGGGPKGIGEYGGVPRGLRVLWVGLLLPGLTLATGASGVVLAEAGYSGFIAPLVVVTVVMGVATLFGVFTMFVAEPRDVESVAGLGWISGFLLVFALVFDCLIGLPAWIALGDAQGVRCEVVSVDDGEVAGEGDYTLYRHVVACPGGYPESYEVDRRHTGVVDLLVDPEREDTPEELRGADVLASVGYWGGVPTTGLLLVLSLGRAIYWFRTSEPSSREPAPRS</sequence>
<name>A0ABT1I997_9PSEU</name>
<feature type="transmembrane region" description="Helical" evidence="1">
    <location>
        <begin position="96"/>
        <end position="120"/>
    </location>
</feature>
<keyword evidence="1" id="KW-1133">Transmembrane helix</keyword>
<evidence type="ECO:0000313" key="2">
    <source>
        <dbReference type="EMBL" id="MCP2269201.1"/>
    </source>
</evidence>
<feature type="transmembrane region" description="Helical" evidence="1">
    <location>
        <begin position="31"/>
        <end position="53"/>
    </location>
</feature>
<accession>A0ABT1I997</accession>